<feature type="domain" description="BD-FAE-like" evidence="2">
    <location>
        <begin position="127"/>
        <end position="338"/>
    </location>
</feature>
<dbReference type="InterPro" id="IPR029058">
    <property type="entry name" value="AB_hydrolase_fold"/>
</dbReference>
<dbReference type="GO" id="GO:0016787">
    <property type="term" value="F:hydrolase activity"/>
    <property type="evidence" value="ECO:0007669"/>
    <property type="project" value="UniProtKB-KW"/>
</dbReference>
<evidence type="ECO:0000313" key="3">
    <source>
        <dbReference type="EMBL" id="MBO0330997.1"/>
    </source>
</evidence>
<dbReference type="PANTHER" id="PTHR48081:SF33">
    <property type="entry name" value="KYNURENINE FORMAMIDASE"/>
    <property type="match status" value="1"/>
</dbReference>
<proteinExistence type="predicted"/>
<evidence type="ECO:0000259" key="2">
    <source>
        <dbReference type="Pfam" id="PF20434"/>
    </source>
</evidence>
<dbReference type="PANTHER" id="PTHR48081">
    <property type="entry name" value="AB HYDROLASE SUPERFAMILY PROTEIN C4A8.06C"/>
    <property type="match status" value="1"/>
</dbReference>
<organism evidence="3 4">
    <name type="scientific">[Muricauda] lutisoli</name>
    <dbReference type="NCBI Taxonomy" id="2816035"/>
    <lineage>
        <taxon>Bacteria</taxon>
        <taxon>Pseudomonadati</taxon>
        <taxon>Bacteroidota</taxon>
        <taxon>Flavobacteriia</taxon>
        <taxon>Flavobacteriales</taxon>
        <taxon>Flavobacteriaceae</taxon>
        <taxon>Allomuricauda</taxon>
    </lineage>
</organism>
<dbReference type="Pfam" id="PF20434">
    <property type="entry name" value="BD-FAE"/>
    <property type="match status" value="1"/>
</dbReference>
<dbReference type="SUPFAM" id="SSF53474">
    <property type="entry name" value="alpha/beta-Hydrolases"/>
    <property type="match status" value="1"/>
</dbReference>
<comment type="caution">
    <text evidence="3">The sequence shown here is derived from an EMBL/GenBank/DDBJ whole genome shotgun (WGS) entry which is preliminary data.</text>
</comment>
<evidence type="ECO:0000313" key="4">
    <source>
        <dbReference type="Proteomes" id="UP000664163"/>
    </source>
</evidence>
<accession>A0ABS3EXK7</accession>
<dbReference type="Proteomes" id="UP000664163">
    <property type="component" value="Unassembled WGS sequence"/>
</dbReference>
<protein>
    <submittedName>
        <fullName evidence="3">Alpha/beta hydrolase</fullName>
    </submittedName>
</protein>
<keyword evidence="4" id="KW-1185">Reference proteome</keyword>
<keyword evidence="1 3" id="KW-0378">Hydrolase</keyword>
<evidence type="ECO:0000256" key="1">
    <source>
        <dbReference type="ARBA" id="ARBA00022801"/>
    </source>
</evidence>
<dbReference type="InterPro" id="IPR050300">
    <property type="entry name" value="GDXG_lipolytic_enzyme"/>
</dbReference>
<gene>
    <name evidence="3" type="ORF">J0X13_10575</name>
</gene>
<dbReference type="Gene3D" id="3.40.50.1820">
    <property type="entry name" value="alpha/beta hydrolase"/>
    <property type="match status" value="1"/>
</dbReference>
<reference evidence="3 4" key="1">
    <citation type="submission" date="2021-03" db="EMBL/GenBank/DDBJ databases">
        <title>Muricauda sp. CAU 1631 isolated from Incheon.</title>
        <authorList>
            <person name="Kim W."/>
        </authorList>
    </citation>
    <scope>NUCLEOTIDE SEQUENCE [LARGE SCALE GENOMIC DNA]</scope>
    <source>
        <strain evidence="3 4">CAU 1631</strain>
    </source>
</reference>
<dbReference type="InterPro" id="IPR049492">
    <property type="entry name" value="BD-FAE-like_dom"/>
</dbReference>
<name>A0ABS3EXK7_9FLAO</name>
<dbReference type="EMBL" id="JAFLND010000002">
    <property type="protein sequence ID" value="MBO0330997.1"/>
    <property type="molecule type" value="Genomic_DNA"/>
</dbReference>
<sequence length="399" mass="43386">MSVFTMAANIEGKTIQENFKVTLVSPENGAYNVSPEIPEDGMVSSGTELTVQASPSEGFSLDAIYYTYKGGMWGTTSVENFTGSMKITVDRDMSIGATFVEDDLVNNLNVTHDVVYAKPGVKPLKYDVYSPKGAENLPFAIIVHGGGWSSNNEDIMRGLARELAKGNRYVVVSIDYRWVNQLDGDEEPNSMHELIEDVFGAIAHIQEHAAEYGGDPTKIAITGDSAGGHLSASAAILSPMIGDGGFGKANDAYEFLPSYMPHGKTVEAVNKEITEAIKVVAPSYGPFSAENFKQFMPEQAGKEYFDAVSPAAHVPNVADRAIPHFIVRGTQDPLISNEVVQPYVEDLKKNGQTVEYIQVEGAGHAFFDWKPDAQTRATFAKFGVPYAAEMKSFFDSVLY</sequence>